<name>A0AAJ7WH68_9ACAR</name>
<dbReference type="PANTHER" id="PTHR24543">
    <property type="entry name" value="MULTICOPPER OXIDASE-RELATED"/>
    <property type="match status" value="1"/>
</dbReference>
<reference evidence="4" key="1">
    <citation type="submission" date="2025-08" db="UniProtKB">
        <authorList>
            <consortium name="RefSeq"/>
        </authorList>
    </citation>
    <scope>IDENTIFICATION</scope>
</reference>
<evidence type="ECO:0000313" key="4">
    <source>
        <dbReference type="RefSeq" id="XP_028966974.1"/>
    </source>
</evidence>
<dbReference type="InterPro" id="IPR000421">
    <property type="entry name" value="FA58C"/>
</dbReference>
<dbReference type="PANTHER" id="PTHR24543:SF291">
    <property type="entry name" value="SMOKE ALARM, ISOFORM D"/>
    <property type="match status" value="1"/>
</dbReference>
<protein>
    <submittedName>
        <fullName evidence="4">Uncharacterized protein LOC100897343</fullName>
    </submittedName>
</protein>
<dbReference type="AlphaFoldDB" id="A0AAJ7WH68"/>
<accession>A0AAJ7WH68</accession>
<evidence type="ECO:0000313" key="3">
    <source>
        <dbReference type="Proteomes" id="UP000694867"/>
    </source>
</evidence>
<dbReference type="SUPFAM" id="SSF110296">
    <property type="entry name" value="Oligoxyloglucan reducing end-specific cellobiohydrolase"/>
    <property type="match status" value="1"/>
</dbReference>
<feature type="compositionally biased region" description="Low complexity" evidence="1">
    <location>
        <begin position="777"/>
        <end position="787"/>
    </location>
</feature>
<organism evidence="3 4">
    <name type="scientific">Galendromus occidentalis</name>
    <name type="common">western predatory mite</name>
    <dbReference type="NCBI Taxonomy" id="34638"/>
    <lineage>
        <taxon>Eukaryota</taxon>
        <taxon>Metazoa</taxon>
        <taxon>Ecdysozoa</taxon>
        <taxon>Arthropoda</taxon>
        <taxon>Chelicerata</taxon>
        <taxon>Arachnida</taxon>
        <taxon>Acari</taxon>
        <taxon>Parasitiformes</taxon>
        <taxon>Mesostigmata</taxon>
        <taxon>Gamasina</taxon>
        <taxon>Phytoseioidea</taxon>
        <taxon>Phytoseiidae</taxon>
        <taxon>Typhlodrominae</taxon>
        <taxon>Galendromus</taxon>
    </lineage>
</organism>
<dbReference type="InterPro" id="IPR008979">
    <property type="entry name" value="Galactose-bd-like_sf"/>
</dbReference>
<proteinExistence type="predicted"/>
<dbReference type="SUPFAM" id="SSF49785">
    <property type="entry name" value="Galactose-binding domain-like"/>
    <property type="match status" value="1"/>
</dbReference>
<dbReference type="KEGG" id="goe:100897343"/>
<feature type="non-terminal residue" evidence="4">
    <location>
        <position position="1"/>
    </location>
</feature>
<dbReference type="Proteomes" id="UP000694867">
    <property type="component" value="Unplaced"/>
</dbReference>
<dbReference type="GeneID" id="100897343"/>
<feature type="domain" description="F5/8 type C" evidence="2">
    <location>
        <begin position="461"/>
        <end position="607"/>
    </location>
</feature>
<dbReference type="Gene3D" id="2.60.120.260">
    <property type="entry name" value="Galactose-binding domain-like"/>
    <property type="match status" value="1"/>
</dbReference>
<gene>
    <name evidence="4" type="primary">LOC100897343</name>
</gene>
<feature type="region of interest" description="Disordered" evidence="1">
    <location>
        <begin position="773"/>
        <end position="793"/>
    </location>
</feature>
<keyword evidence="3" id="KW-1185">Reference proteome</keyword>
<sequence>LTTIAPGAITMVTLTTELVEFTSSRLRFDLTLDDGLVRSTDLEVCHEGISHLGKNYPCSSPDQWSKHGEGENLLGQYNLGLVCNSFIERSKQEENYLRFTVPILLKPGAKYTDGTPLAISSQLVTSAGKDQKNLKLTVSEKAEQTIGTFFEPSVKQTKSDEESIGIRQRRWISFNITVPKGAMTEVSVKVQGARSDKVAIIVLHDLRISAVGRNIPCYRDKKLQVTLGSSFGNVQHDKASAPLGYFANPGYSHVRGRFQQGDDDIVLEALVEMTDHETTDDGSKHPITIKVGMAGWEGEARQELTVVRTGKEATAIDVKLTVNNQAPFERGNEIPVMAELKHFLTSLMEPTRLALRIFLPNFVTFGGVTDVHSASNYKPEIKNSTNGVDIIFPKLLFADEIRVNMTLVSDPENRRGYGTGVIEATSPYRVECEYTPRKDRSPEAFCSDQHALTYKVNSEECVLNLGLEDGTIKDCQITASSASDSQHAPFHVRKGGPSAWSPAIKEGMDDAYLDIAFLRVTRVSQLEMFYVPGTRRVHKYRLQASNDGRNWWDHLTTRTLSYENGVAKDRLPLAVQARHLRIIVVEAADEHVKDDLNLGMQLELYGCYIGSFSEDENCQIDTTWYSNIESMRARHVAVDTNTDTAYFCDFSDSSGKNCLSSSDGGATWKLQPAFVGRLIGFDQTKGVVYAQDRMTNGSYFATKDGIKWMSVSEKEVNPSSLAKSVIIPGIGRKSLLGKEEFNFGKWKATFDGMFFNDGESPAARWGSCCAPKGGGTTLPPTTEDYTTVDSARK</sequence>
<evidence type="ECO:0000256" key="1">
    <source>
        <dbReference type="SAM" id="MobiDB-lite"/>
    </source>
</evidence>
<evidence type="ECO:0000259" key="2">
    <source>
        <dbReference type="PROSITE" id="PS50022"/>
    </source>
</evidence>
<dbReference type="RefSeq" id="XP_028966974.1">
    <property type="nucleotide sequence ID" value="XM_029111141.1"/>
</dbReference>
<dbReference type="Pfam" id="PF00754">
    <property type="entry name" value="F5_F8_type_C"/>
    <property type="match status" value="1"/>
</dbReference>
<dbReference type="PROSITE" id="PS50022">
    <property type="entry name" value="FA58C_3"/>
    <property type="match status" value="1"/>
</dbReference>